<accession>A0A813DVE0</accession>
<name>A0A813DVE0_POLGL</name>
<keyword evidence="3" id="KW-1185">Reference proteome</keyword>
<dbReference type="Proteomes" id="UP000654075">
    <property type="component" value="Unassembled WGS sequence"/>
</dbReference>
<feature type="compositionally biased region" description="Basic and acidic residues" evidence="1">
    <location>
        <begin position="109"/>
        <end position="118"/>
    </location>
</feature>
<sequence length="506" mass="55191">MAASAATAWPAGWRAPSDEAPAGCRSGSRSARQQVRSDMAWERELRPPVALARGGSNKSLSPSPSSSLAFTSSSMATHGHELGSSGGASSSTPRCRSHGRLAAAATRPPLERSVRSGADEELPSGVAPGDARLAEVMRALFGSLRLVRGCIEDRLAVLLGPRHPQVALLLELFDQHTRRVRQGVHSMDCVSRFFAEWRDLARRSGRGKAVAARETFVRAELLSEVRELERLRLQVGAKATQVSDREEALERLAERGRRAEAKVRQLSAAVAARDAGFARAASAQSRLGLAAAFKVWVDSVGVRLREEMFREAIQRLRNHALTGLEQRRRSERLVFGAWRAEAAEAQKLQARKALNKRMQLEIAAVAACCRSQALDAMLVRACTHAWSQVLVARQLASLRRAAAGARQASFEAQNESSLRLCISCWQRLRGEKWRLVSERQDQAQLRREALTFSAWSLSAERVLQRRALTAWASTLSLAQELRAARSAAVAAALDASLGRAPALLSA</sequence>
<dbReference type="EMBL" id="CAJNNV010004207">
    <property type="protein sequence ID" value="CAE8590324.1"/>
    <property type="molecule type" value="Genomic_DNA"/>
</dbReference>
<feature type="compositionally biased region" description="Low complexity" evidence="1">
    <location>
        <begin position="59"/>
        <end position="77"/>
    </location>
</feature>
<dbReference type="AlphaFoldDB" id="A0A813DVE0"/>
<organism evidence="2 3">
    <name type="scientific">Polarella glacialis</name>
    <name type="common">Dinoflagellate</name>
    <dbReference type="NCBI Taxonomy" id="89957"/>
    <lineage>
        <taxon>Eukaryota</taxon>
        <taxon>Sar</taxon>
        <taxon>Alveolata</taxon>
        <taxon>Dinophyceae</taxon>
        <taxon>Suessiales</taxon>
        <taxon>Suessiaceae</taxon>
        <taxon>Polarella</taxon>
    </lineage>
</organism>
<feature type="compositionally biased region" description="Low complexity" evidence="1">
    <location>
        <begin position="1"/>
        <end position="15"/>
    </location>
</feature>
<protein>
    <submittedName>
        <fullName evidence="2">Uncharacterized protein</fullName>
    </submittedName>
</protein>
<evidence type="ECO:0000256" key="1">
    <source>
        <dbReference type="SAM" id="MobiDB-lite"/>
    </source>
</evidence>
<feature type="region of interest" description="Disordered" evidence="1">
    <location>
        <begin position="1"/>
        <end position="127"/>
    </location>
</feature>
<evidence type="ECO:0000313" key="2">
    <source>
        <dbReference type="EMBL" id="CAE8590324.1"/>
    </source>
</evidence>
<comment type="caution">
    <text evidence="2">The sequence shown here is derived from an EMBL/GenBank/DDBJ whole genome shotgun (WGS) entry which is preliminary data.</text>
</comment>
<proteinExistence type="predicted"/>
<feature type="compositionally biased region" description="Polar residues" evidence="1">
    <location>
        <begin position="27"/>
        <end position="36"/>
    </location>
</feature>
<gene>
    <name evidence="2" type="ORF">PGLA1383_LOCUS9045</name>
</gene>
<feature type="non-terminal residue" evidence="2">
    <location>
        <position position="1"/>
    </location>
</feature>
<evidence type="ECO:0000313" key="3">
    <source>
        <dbReference type="Proteomes" id="UP000654075"/>
    </source>
</evidence>
<reference evidence="2" key="1">
    <citation type="submission" date="2021-02" db="EMBL/GenBank/DDBJ databases">
        <authorList>
            <person name="Dougan E. K."/>
            <person name="Rhodes N."/>
            <person name="Thang M."/>
            <person name="Chan C."/>
        </authorList>
    </citation>
    <scope>NUCLEOTIDE SEQUENCE</scope>
</reference>